<dbReference type="InterPro" id="IPR038731">
    <property type="entry name" value="RgtA/B/C-like"/>
</dbReference>
<evidence type="ECO:0000256" key="1">
    <source>
        <dbReference type="ARBA" id="ARBA00004651"/>
    </source>
</evidence>
<dbReference type="Pfam" id="PF13231">
    <property type="entry name" value="PMT_2"/>
    <property type="match status" value="1"/>
</dbReference>
<keyword evidence="3 10" id="KW-0328">Glycosyltransferase</keyword>
<feature type="transmembrane region" description="Helical" evidence="8">
    <location>
        <begin position="298"/>
        <end position="318"/>
    </location>
</feature>
<keyword evidence="2" id="KW-1003">Cell membrane</keyword>
<dbReference type="EC" id="2.4.-.-" evidence="10"/>
<evidence type="ECO:0000256" key="2">
    <source>
        <dbReference type="ARBA" id="ARBA00022475"/>
    </source>
</evidence>
<keyword evidence="7 8" id="KW-0472">Membrane</keyword>
<feature type="transmembrane region" description="Helical" evidence="8">
    <location>
        <begin position="244"/>
        <end position="269"/>
    </location>
</feature>
<evidence type="ECO:0000256" key="6">
    <source>
        <dbReference type="ARBA" id="ARBA00022989"/>
    </source>
</evidence>
<evidence type="ECO:0000313" key="11">
    <source>
        <dbReference type="Proteomes" id="UP001328733"/>
    </source>
</evidence>
<evidence type="ECO:0000256" key="7">
    <source>
        <dbReference type="ARBA" id="ARBA00023136"/>
    </source>
</evidence>
<evidence type="ECO:0000259" key="9">
    <source>
        <dbReference type="Pfam" id="PF13231"/>
    </source>
</evidence>
<keyword evidence="4 10" id="KW-0808">Transferase</keyword>
<dbReference type="EMBL" id="JBAFSM010000033">
    <property type="protein sequence ID" value="MEG3438724.1"/>
    <property type="molecule type" value="Genomic_DNA"/>
</dbReference>
<dbReference type="GO" id="GO:0009103">
    <property type="term" value="P:lipopolysaccharide biosynthetic process"/>
    <property type="evidence" value="ECO:0007669"/>
    <property type="project" value="UniProtKB-ARBA"/>
</dbReference>
<protein>
    <submittedName>
        <fullName evidence="10">Glycosyltransferase family 39 protein</fullName>
        <ecNumber evidence="10">2.4.-.-</ecNumber>
    </submittedName>
</protein>
<feature type="transmembrane region" description="Helical" evidence="8">
    <location>
        <begin position="130"/>
        <end position="147"/>
    </location>
</feature>
<organism evidence="10 11">
    <name type="scientific">Pannus brasiliensis CCIBt3594</name>
    <dbReference type="NCBI Taxonomy" id="1427578"/>
    <lineage>
        <taxon>Bacteria</taxon>
        <taxon>Bacillati</taxon>
        <taxon>Cyanobacteriota</taxon>
        <taxon>Cyanophyceae</taxon>
        <taxon>Oscillatoriophycideae</taxon>
        <taxon>Chroococcales</taxon>
        <taxon>Microcystaceae</taxon>
        <taxon>Pannus</taxon>
    </lineage>
</organism>
<keyword evidence="6 8" id="KW-1133">Transmembrane helix</keyword>
<name>A0AAW9QUF5_9CHRO</name>
<evidence type="ECO:0000256" key="4">
    <source>
        <dbReference type="ARBA" id="ARBA00022679"/>
    </source>
</evidence>
<accession>A0AAW9QUF5</accession>
<comment type="subcellular location">
    <subcellularLocation>
        <location evidence="1">Cell membrane</location>
        <topology evidence="1">Multi-pass membrane protein</topology>
    </subcellularLocation>
</comment>
<feature type="transmembrane region" description="Helical" evidence="8">
    <location>
        <begin position="106"/>
        <end position="124"/>
    </location>
</feature>
<dbReference type="PANTHER" id="PTHR33908:SF11">
    <property type="entry name" value="MEMBRANE PROTEIN"/>
    <property type="match status" value="1"/>
</dbReference>
<sequence>MRKILSDRFAISILAFGLLFRVIVALWLYPGYDEAYYYTYTHHLDWSFFDHPIMVALSTGLGTWLTGQVNQFTIRWGTLIFHTASLILLYLTALRLFSLPIARMSLVLATLIPVYSIVFGILTLPDSPLIFFWSLTVYLASVEFFPAGERPYRPTYRVALLGIAVGLTVLSKYHGFLLGIGLVLFCLTTPRYWRVFRSPWLLLAIIGFIVTLFPILYWNNQHDWISFRFHLGSRFSRERSTFSLFRVFLVFAISVATMCPTFGIPMWWVTLQTFGRQIPAFFSRKTFFHRDDRSLKQWLILCVSLPLILGFTYIGAYHHLAPSWILPGFWSCTILLGDRAVEWQKYSKKGVKRWIVGSGIAIVTLLALTLLHLNLGTFQKPSQYSLFGGLVPPEQDPSREVVDIAQLRQGFADSPELLSLLKNTGFVFTHSYYLAGWLDMALYPLVPVPIAPFTGDTRGFQIWTDPRDWIGKDGLLITTNVFAERPAEIDRYRPYFRKIEKVGAIPIKRGGVAIEQFHIYRATDLLRPFP</sequence>
<evidence type="ECO:0000256" key="5">
    <source>
        <dbReference type="ARBA" id="ARBA00022692"/>
    </source>
</evidence>
<feature type="domain" description="Glycosyltransferase RgtA/B/C/D-like" evidence="9">
    <location>
        <begin position="50"/>
        <end position="218"/>
    </location>
</feature>
<dbReference type="PANTHER" id="PTHR33908">
    <property type="entry name" value="MANNOSYLTRANSFERASE YKCB-RELATED"/>
    <property type="match status" value="1"/>
</dbReference>
<keyword evidence="11" id="KW-1185">Reference proteome</keyword>
<feature type="transmembrane region" description="Helical" evidence="8">
    <location>
        <begin position="74"/>
        <end position="94"/>
    </location>
</feature>
<dbReference type="Proteomes" id="UP001328733">
    <property type="component" value="Unassembled WGS sequence"/>
</dbReference>
<dbReference type="AlphaFoldDB" id="A0AAW9QUF5"/>
<dbReference type="GO" id="GO:0005886">
    <property type="term" value="C:plasma membrane"/>
    <property type="evidence" value="ECO:0007669"/>
    <property type="project" value="UniProtKB-SubCell"/>
</dbReference>
<gene>
    <name evidence="10" type="ORF">V0288_16470</name>
</gene>
<evidence type="ECO:0000256" key="8">
    <source>
        <dbReference type="SAM" id="Phobius"/>
    </source>
</evidence>
<dbReference type="RefSeq" id="WP_332866209.1">
    <property type="nucleotide sequence ID" value="NZ_JBAFSM010000033.1"/>
</dbReference>
<reference evidence="10 11" key="1">
    <citation type="submission" date="2024-01" db="EMBL/GenBank/DDBJ databases">
        <title>Genomic insights into the taxonomy and metabolism of the cyanobacterium Pannus brasiliensis CCIBt3594.</title>
        <authorList>
            <person name="Machado M."/>
            <person name="Botero N.B."/>
            <person name="Andreote A.P.D."/>
            <person name="Feitosa A.M.T."/>
            <person name="Popin R."/>
            <person name="Sivonen K."/>
            <person name="Fiore M.F."/>
        </authorList>
    </citation>
    <scope>NUCLEOTIDE SEQUENCE [LARGE SCALE GENOMIC DNA]</scope>
    <source>
        <strain evidence="10 11">CCIBt3594</strain>
    </source>
</reference>
<dbReference type="GO" id="GO:0016763">
    <property type="term" value="F:pentosyltransferase activity"/>
    <property type="evidence" value="ECO:0007669"/>
    <property type="project" value="TreeGrafter"/>
</dbReference>
<feature type="transmembrane region" description="Helical" evidence="8">
    <location>
        <begin position="353"/>
        <end position="373"/>
    </location>
</feature>
<evidence type="ECO:0000256" key="3">
    <source>
        <dbReference type="ARBA" id="ARBA00022676"/>
    </source>
</evidence>
<keyword evidence="5 8" id="KW-0812">Transmembrane</keyword>
<proteinExistence type="predicted"/>
<dbReference type="InterPro" id="IPR050297">
    <property type="entry name" value="LipidA_mod_glycosyltrf_83"/>
</dbReference>
<comment type="caution">
    <text evidence="10">The sequence shown here is derived from an EMBL/GenBank/DDBJ whole genome shotgun (WGS) entry which is preliminary data.</text>
</comment>
<feature type="transmembrane region" description="Helical" evidence="8">
    <location>
        <begin position="200"/>
        <end position="218"/>
    </location>
</feature>
<feature type="transmembrane region" description="Helical" evidence="8">
    <location>
        <begin position="9"/>
        <end position="29"/>
    </location>
</feature>
<evidence type="ECO:0000313" key="10">
    <source>
        <dbReference type="EMBL" id="MEG3438724.1"/>
    </source>
</evidence>